<dbReference type="Proteomes" id="UP000279307">
    <property type="component" value="Chromosome 11"/>
</dbReference>
<sequence length="353" mass="40180">MDPSRLNFELSEGDNTSIRITPSTDLLDKVQVGWSRQLTLRMPVVRTMVHITLSSASLCGLAFALVPGSATHRSRGEIPRIRENIVSALIKTTALMTKTLLTVLRLWVDSRLVSLRFPPPLRMVPFHRIYKYKIRWKRIRRNQKTFRTTRNASFLRKLGMLGDRIMPDRVLEPAIHKDLAVRWADIIKNGLPVEERKMLLKKFLPPENCTVIDPPKLNLEVKSTLDSTVLKRDERITDKQTKIAAAIAGITKSLKLTLKGDPENKLGLVEHLIGVARLLVDLQRDETLVRRSLILKNIKPIFRDALKNTPCDEELFEKGLAEKLKTAKVLQQSSKDLKITSKGQTENKNPKNV</sequence>
<organism evidence="1 2">
    <name type="scientific">Ooceraea biroi</name>
    <name type="common">Clonal raider ant</name>
    <name type="synonym">Cerapachys biroi</name>
    <dbReference type="NCBI Taxonomy" id="2015173"/>
    <lineage>
        <taxon>Eukaryota</taxon>
        <taxon>Metazoa</taxon>
        <taxon>Ecdysozoa</taxon>
        <taxon>Arthropoda</taxon>
        <taxon>Hexapoda</taxon>
        <taxon>Insecta</taxon>
        <taxon>Pterygota</taxon>
        <taxon>Neoptera</taxon>
        <taxon>Endopterygota</taxon>
        <taxon>Hymenoptera</taxon>
        <taxon>Apocrita</taxon>
        <taxon>Aculeata</taxon>
        <taxon>Formicoidea</taxon>
        <taxon>Formicidae</taxon>
        <taxon>Dorylinae</taxon>
        <taxon>Ooceraea</taxon>
    </lineage>
</organism>
<proteinExistence type="predicted"/>
<comment type="caution">
    <text evidence="1">The sequence shown here is derived from an EMBL/GenBank/DDBJ whole genome shotgun (WGS) entry which is preliminary data.</text>
</comment>
<dbReference type="PANTHER" id="PTHR34239">
    <property type="entry name" value="APPLE DOMAIN-CONTAINING PROTEIN"/>
    <property type="match status" value="1"/>
</dbReference>
<dbReference type="AlphaFoldDB" id="A0A3L8D9X3"/>
<name>A0A3L8D9X3_OOCBI</name>
<reference evidence="1 2" key="1">
    <citation type="journal article" date="2018" name="Genome Res.">
        <title>The genomic architecture and molecular evolution of ant odorant receptors.</title>
        <authorList>
            <person name="McKenzie S.K."/>
            <person name="Kronauer D.J.C."/>
        </authorList>
    </citation>
    <scope>NUCLEOTIDE SEQUENCE [LARGE SCALE GENOMIC DNA]</scope>
    <source>
        <strain evidence="1">Clonal line C1</strain>
    </source>
</reference>
<evidence type="ECO:0000313" key="2">
    <source>
        <dbReference type="Proteomes" id="UP000279307"/>
    </source>
</evidence>
<protein>
    <submittedName>
        <fullName evidence="1">Uncharacterized protein</fullName>
    </submittedName>
</protein>
<accession>A0A3L8D9X3</accession>
<dbReference type="PANTHER" id="PTHR34239:SF2">
    <property type="entry name" value="TRANSPOSABLE ELEMENT P TRANSPOSASE_THAP9 CONSERVED DOMAIN-CONTAINING PROTEIN"/>
    <property type="match status" value="1"/>
</dbReference>
<evidence type="ECO:0000313" key="1">
    <source>
        <dbReference type="EMBL" id="RLU16913.1"/>
    </source>
</evidence>
<gene>
    <name evidence="1" type="ORF">DMN91_010982</name>
</gene>
<dbReference type="EMBL" id="QOIP01000011">
    <property type="protein sequence ID" value="RLU16913.1"/>
    <property type="molecule type" value="Genomic_DNA"/>
</dbReference>